<dbReference type="InterPro" id="IPR036961">
    <property type="entry name" value="Kinesin_motor_dom_sf"/>
</dbReference>
<evidence type="ECO:0000256" key="5">
    <source>
        <dbReference type="PROSITE-ProRule" id="PRU00782"/>
    </source>
</evidence>
<keyword evidence="3 5" id="KW-0518">Myosin</keyword>
<proteinExistence type="inferred from homology"/>
<dbReference type="Gene3D" id="3.40.850.10">
    <property type="entry name" value="Kinesin motor domain"/>
    <property type="match status" value="1"/>
</dbReference>
<keyword evidence="1" id="KW-0547">Nucleotide-binding</keyword>
<organism evidence="7 8">
    <name type="scientific">Phrynosoma platyrhinos</name>
    <name type="common">Desert horned lizard</name>
    <dbReference type="NCBI Taxonomy" id="52577"/>
    <lineage>
        <taxon>Eukaryota</taxon>
        <taxon>Metazoa</taxon>
        <taxon>Chordata</taxon>
        <taxon>Craniata</taxon>
        <taxon>Vertebrata</taxon>
        <taxon>Euteleostomi</taxon>
        <taxon>Lepidosauria</taxon>
        <taxon>Squamata</taxon>
        <taxon>Bifurcata</taxon>
        <taxon>Unidentata</taxon>
        <taxon>Episquamata</taxon>
        <taxon>Toxicofera</taxon>
        <taxon>Iguania</taxon>
        <taxon>Phrynosomatidae</taxon>
        <taxon>Phrynosomatinae</taxon>
        <taxon>Phrynosoma</taxon>
    </lineage>
</organism>
<feature type="domain" description="Myosin motor" evidence="6">
    <location>
        <begin position="1"/>
        <end position="79"/>
    </location>
</feature>
<keyword evidence="5" id="KW-0009">Actin-binding</keyword>
<dbReference type="Proteomes" id="UP000826234">
    <property type="component" value="Unassembled WGS sequence"/>
</dbReference>
<keyword evidence="8" id="KW-1185">Reference proteome</keyword>
<dbReference type="PANTHER" id="PTHR22692">
    <property type="entry name" value="MYOSIN VII, XV"/>
    <property type="match status" value="1"/>
</dbReference>
<dbReference type="SUPFAM" id="SSF52540">
    <property type="entry name" value="P-loop containing nucleoside triphosphate hydrolases"/>
    <property type="match status" value="1"/>
</dbReference>
<evidence type="ECO:0000256" key="4">
    <source>
        <dbReference type="ARBA" id="ARBA00023175"/>
    </source>
</evidence>
<reference evidence="7 8" key="1">
    <citation type="journal article" date="2022" name="Gigascience">
        <title>A chromosome-level genome assembly and annotation of the desert horned lizard, Phrynosoma platyrhinos, provides insight into chromosomal rearrangements among reptiles.</title>
        <authorList>
            <person name="Koochekian N."/>
            <person name="Ascanio A."/>
            <person name="Farleigh K."/>
            <person name="Card D.C."/>
            <person name="Schield D.R."/>
            <person name="Castoe T.A."/>
            <person name="Jezkova T."/>
        </authorList>
    </citation>
    <scope>NUCLEOTIDE SEQUENCE [LARGE SCALE GENOMIC DNA]</scope>
    <source>
        <strain evidence="7">NK-2021</strain>
    </source>
</reference>
<name>A0ABQ7TQF3_PHRPL</name>
<comment type="similarity">
    <text evidence="5">Belongs to the TRAFAC class myosin-kinesin ATPase superfamily. Myosin family.</text>
</comment>
<evidence type="ECO:0000313" key="7">
    <source>
        <dbReference type="EMBL" id="KAH0632037.1"/>
    </source>
</evidence>
<evidence type="ECO:0000256" key="2">
    <source>
        <dbReference type="ARBA" id="ARBA00022840"/>
    </source>
</evidence>
<dbReference type="Pfam" id="PF00063">
    <property type="entry name" value="Myosin_head"/>
    <property type="match status" value="1"/>
</dbReference>
<dbReference type="InterPro" id="IPR027417">
    <property type="entry name" value="P-loop_NTPase"/>
</dbReference>
<dbReference type="PANTHER" id="PTHR22692:SF21">
    <property type="entry name" value="MYOSIN XVA"/>
    <property type="match status" value="1"/>
</dbReference>
<gene>
    <name evidence="7" type="ORF">JD844_020061</name>
</gene>
<sequence length="79" mass="9376">MFLCRCNPFFVRCIKPNNKKEPDLFETDIVSSQLRHSGILETIRIRKLGFPVRIPFHVFIERYNKDAVLVREENLQDLA</sequence>
<protein>
    <recommendedName>
        <fullName evidence="6">Myosin motor domain-containing protein</fullName>
    </recommendedName>
</protein>
<comment type="caution">
    <text evidence="5">Lacks conserved residue(s) required for the propagation of feature annotation.</text>
</comment>
<evidence type="ECO:0000313" key="8">
    <source>
        <dbReference type="Proteomes" id="UP000826234"/>
    </source>
</evidence>
<keyword evidence="4" id="KW-0505">Motor protein</keyword>
<evidence type="ECO:0000259" key="6">
    <source>
        <dbReference type="PROSITE" id="PS51456"/>
    </source>
</evidence>
<accession>A0ABQ7TQF3</accession>
<comment type="caution">
    <text evidence="7">The sequence shown here is derived from an EMBL/GenBank/DDBJ whole genome shotgun (WGS) entry which is preliminary data.</text>
</comment>
<dbReference type="InterPro" id="IPR051567">
    <property type="entry name" value="Unconventional_Myosin_ATPase"/>
</dbReference>
<dbReference type="PROSITE" id="PS51456">
    <property type="entry name" value="MYOSIN_MOTOR"/>
    <property type="match status" value="1"/>
</dbReference>
<dbReference type="EMBL" id="JAIPUX010000026">
    <property type="protein sequence ID" value="KAH0632037.1"/>
    <property type="molecule type" value="Genomic_DNA"/>
</dbReference>
<keyword evidence="2" id="KW-0067">ATP-binding</keyword>
<evidence type="ECO:0000256" key="1">
    <source>
        <dbReference type="ARBA" id="ARBA00022741"/>
    </source>
</evidence>
<dbReference type="InterPro" id="IPR001609">
    <property type="entry name" value="Myosin_head_motor_dom-like"/>
</dbReference>
<evidence type="ECO:0000256" key="3">
    <source>
        <dbReference type="ARBA" id="ARBA00023123"/>
    </source>
</evidence>